<protein>
    <submittedName>
        <fullName evidence="2">Uncharacterized protein</fullName>
    </submittedName>
</protein>
<organism evidence="2 3">
    <name type="scientific">Marasmiellus scandens</name>
    <dbReference type="NCBI Taxonomy" id="2682957"/>
    <lineage>
        <taxon>Eukaryota</taxon>
        <taxon>Fungi</taxon>
        <taxon>Dikarya</taxon>
        <taxon>Basidiomycota</taxon>
        <taxon>Agaricomycotina</taxon>
        <taxon>Agaricomycetes</taxon>
        <taxon>Agaricomycetidae</taxon>
        <taxon>Agaricales</taxon>
        <taxon>Marasmiineae</taxon>
        <taxon>Omphalotaceae</taxon>
        <taxon>Marasmiellus</taxon>
    </lineage>
</organism>
<comment type="caution">
    <text evidence="2">The sequence shown here is derived from an EMBL/GenBank/DDBJ whole genome shotgun (WGS) entry which is preliminary data.</text>
</comment>
<dbReference type="EMBL" id="JBANRG010000002">
    <property type="protein sequence ID" value="KAK7470179.1"/>
    <property type="molecule type" value="Genomic_DNA"/>
</dbReference>
<gene>
    <name evidence="2" type="ORF">VKT23_001617</name>
</gene>
<reference evidence="2 3" key="1">
    <citation type="submission" date="2024-01" db="EMBL/GenBank/DDBJ databases">
        <title>A draft genome for the cacao thread blight pathogen Marasmiellus scandens.</title>
        <authorList>
            <person name="Baruah I.K."/>
            <person name="Leung J."/>
            <person name="Bukari Y."/>
            <person name="Amoako-Attah I."/>
            <person name="Meinhardt L.W."/>
            <person name="Bailey B.A."/>
            <person name="Cohen S.P."/>
        </authorList>
    </citation>
    <scope>NUCLEOTIDE SEQUENCE [LARGE SCALE GENOMIC DNA]</scope>
    <source>
        <strain evidence="2 3">GH-19</strain>
    </source>
</reference>
<name>A0ABR1K2A2_9AGAR</name>
<evidence type="ECO:0000256" key="1">
    <source>
        <dbReference type="SAM" id="MobiDB-lite"/>
    </source>
</evidence>
<evidence type="ECO:0000313" key="3">
    <source>
        <dbReference type="Proteomes" id="UP001498398"/>
    </source>
</evidence>
<accession>A0ABR1K2A2</accession>
<evidence type="ECO:0000313" key="2">
    <source>
        <dbReference type="EMBL" id="KAK7470179.1"/>
    </source>
</evidence>
<sequence>MFGESSHSMGIGTRSSAFSNKEFGRRVDFETSGGGTALIGNKTGTTGHNLSRPSSRFGLTTPTILEKRWENRSRALVDADAYGKSLSSFHGSVLHVNIVRVLILFNLPITVFSVWHMLSPSSSSSTSTFPDFATEVIVSNTPKALAALSLALLSLLIPNPRIRFTSTI</sequence>
<feature type="compositionally biased region" description="Polar residues" evidence="1">
    <location>
        <begin position="42"/>
        <end position="57"/>
    </location>
</feature>
<proteinExistence type="predicted"/>
<keyword evidence="3" id="KW-1185">Reference proteome</keyword>
<dbReference type="Proteomes" id="UP001498398">
    <property type="component" value="Unassembled WGS sequence"/>
</dbReference>
<feature type="region of interest" description="Disordered" evidence="1">
    <location>
        <begin position="34"/>
        <end position="57"/>
    </location>
</feature>